<evidence type="ECO:0000256" key="1">
    <source>
        <dbReference type="ARBA" id="ARBA00007240"/>
    </source>
</evidence>
<dbReference type="SUPFAM" id="SSF51445">
    <property type="entry name" value="(Trans)glycosidases"/>
    <property type="match status" value="1"/>
</dbReference>
<keyword evidence="2" id="KW-0119">Carbohydrate metabolism</keyword>
<feature type="compositionally biased region" description="Gly residues" evidence="3">
    <location>
        <begin position="357"/>
        <end position="366"/>
    </location>
</feature>
<evidence type="ECO:0000256" key="2">
    <source>
        <dbReference type="ARBA" id="ARBA00023277"/>
    </source>
</evidence>
<dbReference type="PANTHER" id="PTHR31268:SF32">
    <property type="entry name" value="GALACTINOL--SUCROSE GALACTOSYLTRANSFERASE 2-RELATED"/>
    <property type="match status" value="1"/>
</dbReference>
<keyword evidence="5" id="KW-1185">Reference proteome</keyword>
<proteinExistence type="inferred from homology"/>
<organism evidence="4 5">
    <name type="scientific">Effrenium voratum</name>
    <dbReference type="NCBI Taxonomy" id="2562239"/>
    <lineage>
        <taxon>Eukaryota</taxon>
        <taxon>Sar</taxon>
        <taxon>Alveolata</taxon>
        <taxon>Dinophyceae</taxon>
        <taxon>Suessiales</taxon>
        <taxon>Symbiodiniaceae</taxon>
        <taxon>Effrenium</taxon>
    </lineage>
</organism>
<evidence type="ECO:0000313" key="4">
    <source>
        <dbReference type="EMBL" id="CAJ1372150.1"/>
    </source>
</evidence>
<comment type="caution">
    <text evidence="4">The sequence shown here is derived from an EMBL/GenBank/DDBJ whole genome shotgun (WGS) entry which is preliminary data.</text>
</comment>
<comment type="similarity">
    <text evidence="1">Belongs to the glycosyl hydrolases 36 family.</text>
</comment>
<name>A0AA36ML62_9DINO</name>
<reference evidence="4" key="1">
    <citation type="submission" date="2023-08" db="EMBL/GenBank/DDBJ databases">
        <authorList>
            <person name="Chen Y."/>
            <person name="Shah S."/>
            <person name="Dougan E. K."/>
            <person name="Thang M."/>
            <person name="Chan C."/>
        </authorList>
    </citation>
    <scope>NUCLEOTIDE SEQUENCE</scope>
</reference>
<gene>
    <name evidence="4" type="ORF">EVOR1521_LOCUS2289</name>
</gene>
<sequence>MAGTIQCKDGRITVFNNQGALVLVDGVSQYLHPASGTKTPGVLPLCLRVPAPASRHEVDLGAWACTSAQQAWLAAARCKLWWMTPEWGSFSDPIPTETQMLLVRLAMEPEEQGTYVFILPLVTEHFRSSLSPKGSAIMFAAETGDVETQASEVDPALLLVAGVDPFETIHRGFAAAAELPGVNFTLRGQKQVPASLRLFGWCTWDAFMNLAEYRSNVTPEGIIQGVKGFAAGGVPARRIIIDDGWQTTGVDAQTEREVILDRTTCSACAGFKTVSGTEAEILSNKPCTESPHPIPRPSGLAHVLFERLSAIEGARTGRLACYQGLTQCLPMYRKTVAQGPGQAPALVQPSLRASGGQHEGPGGAAQGGAERLLAPFAGVVRFGATLRSF</sequence>
<evidence type="ECO:0000313" key="5">
    <source>
        <dbReference type="Proteomes" id="UP001178507"/>
    </source>
</evidence>
<feature type="region of interest" description="Disordered" evidence="3">
    <location>
        <begin position="346"/>
        <end position="367"/>
    </location>
</feature>
<dbReference type="PANTHER" id="PTHR31268">
    <property type="match status" value="1"/>
</dbReference>
<dbReference type="Proteomes" id="UP001178507">
    <property type="component" value="Unassembled WGS sequence"/>
</dbReference>
<evidence type="ECO:0000256" key="3">
    <source>
        <dbReference type="SAM" id="MobiDB-lite"/>
    </source>
</evidence>
<dbReference type="EMBL" id="CAUJNA010000116">
    <property type="protein sequence ID" value="CAJ1372150.1"/>
    <property type="molecule type" value="Genomic_DNA"/>
</dbReference>
<dbReference type="AlphaFoldDB" id="A0AA36ML62"/>
<dbReference type="InterPro" id="IPR008811">
    <property type="entry name" value="Glycosyl_hydrolases_36"/>
</dbReference>
<dbReference type="InterPro" id="IPR017853">
    <property type="entry name" value="GH"/>
</dbReference>
<protein>
    <submittedName>
        <fullName evidence="4">Uncharacterized protein</fullName>
    </submittedName>
</protein>
<accession>A0AA36ML62</accession>
<dbReference type="Pfam" id="PF05691">
    <property type="entry name" value="Raffinose_syn"/>
    <property type="match status" value="1"/>
</dbReference>